<dbReference type="EMBL" id="JQBZ01000025">
    <property type="protein sequence ID" value="KRN88459.1"/>
    <property type="molecule type" value="Genomic_DNA"/>
</dbReference>
<dbReference type="PATRIC" id="fig|1122146.4.peg.435"/>
<accession>A0A0R2KGQ8</accession>
<protein>
    <submittedName>
        <fullName evidence="1">PIN domain containing protein</fullName>
    </submittedName>
</protein>
<comment type="caution">
    <text evidence="1">The sequence shown here is derived from an EMBL/GenBank/DDBJ whole genome shotgun (WGS) entry which is preliminary data.</text>
</comment>
<proteinExistence type="predicted"/>
<dbReference type="CDD" id="cd10912">
    <property type="entry name" value="PIN_YacP-like"/>
    <property type="match status" value="1"/>
</dbReference>
<evidence type="ECO:0000313" key="2">
    <source>
        <dbReference type="Proteomes" id="UP000051500"/>
    </source>
</evidence>
<dbReference type="InterPro" id="IPR010298">
    <property type="entry name" value="YacP-like"/>
</dbReference>
<reference evidence="1 2" key="1">
    <citation type="journal article" date="2015" name="Genome Announc.">
        <title>Expanding the biotechnology potential of lactobacilli through comparative genomics of 213 strains and associated genera.</title>
        <authorList>
            <person name="Sun Z."/>
            <person name="Harris H.M."/>
            <person name="McCann A."/>
            <person name="Guo C."/>
            <person name="Argimon S."/>
            <person name="Zhang W."/>
            <person name="Yang X."/>
            <person name="Jeffery I.B."/>
            <person name="Cooney J.C."/>
            <person name="Kagawa T.F."/>
            <person name="Liu W."/>
            <person name="Song Y."/>
            <person name="Salvetti E."/>
            <person name="Wrobel A."/>
            <person name="Rasinkangas P."/>
            <person name="Parkhill J."/>
            <person name="Rea M.C."/>
            <person name="O'Sullivan O."/>
            <person name="Ritari J."/>
            <person name="Douillard F.P."/>
            <person name="Paul Ross R."/>
            <person name="Yang R."/>
            <person name="Briner A.E."/>
            <person name="Felis G.E."/>
            <person name="de Vos W.M."/>
            <person name="Barrangou R."/>
            <person name="Klaenhammer T.R."/>
            <person name="Caufield P.W."/>
            <person name="Cui Y."/>
            <person name="Zhang H."/>
            <person name="O'Toole P.W."/>
        </authorList>
    </citation>
    <scope>NUCLEOTIDE SEQUENCE [LARGE SCALE GENOMIC DNA]</scope>
    <source>
        <strain evidence="1 2">DSM 22408</strain>
    </source>
</reference>
<dbReference type="STRING" id="1122146.IV53_GL000423"/>
<sequence length="161" mass="18497">MIGHWPELEKLKKMDELADARDLLLQILSDYYKQSGADIIVVFDAMHVPGLTRSYQQYKLEVVWTAEGETADSYIESLTAQLQTQFTTVTVATSDQAEQWAIFSQGAIRIPAWELYQNIKRAQKEVSQQAKQYQAEVTVRRSPWDDGQLEKLTDLMNHLSD</sequence>
<dbReference type="Proteomes" id="UP000051500">
    <property type="component" value="Unassembled WGS sequence"/>
</dbReference>
<dbReference type="PANTHER" id="PTHR34547">
    <property type="entry name" value="YACP-LIKE NYN DOMAIN PROTEIN"/>
    <property type="match status" value="1"/>
</dbReference>
<dbReference type="AlphaFoldDB" id="A0A0R2KGQ8"/>
<keyword evidence="2" id="KW-1185">Reference proteome</keyword>
<dbReference type="Pfam" id="PF05991">
    <property type="entry name" value="NYN_YacP"/>
    <property type="match status" value="1"/>
</dbReference>
<dbReference type="eggNOG" id="COG3688">
    <property type="taxonomic scope" value="Bacteria"/>
</dbReference>
<gene>
    <name evidence="1" type="ORF">IV53_GL000423</name>
</gene>
<name>A0A0R2KGQ8_9LACO</name>
<evidence type="ECO:0000313" key="1">
    <source>
        <dbReference type="EMBL" id="KRN88459.1"/>
    </source>
</evidence>
<dbReference type="PANTHER" id="PTHR34547:SF1">
    <property type="entry name" value="YACP-LIKE NYN DOMAIN PROTEIN"/>
    <property type="match status" value="1"/>
</dbReference>
<organism evidence="1 2">
    <name type="scientific">Ligilactobacillus ceti DSM 22408</name>
    <dbReference type="NCBI Taxonomy" id="1122146"/>
    <lineage>
        <taxon>Bacteria</taxon>
        <taxon>Bacillati</taxon>
        <taxon>Bacillota</taxon>
        <taxon>Bacilli</taxon>
        <taxon>Lactobacillales</taxon>
        <taxon>Lactobacillaceae</taxon>
        <taxon>Ligilactobacillus</taxon>
    </lineage>
</organism>